<evidence type="ECO:0000256" key="1">
    <source>
        <dbReference type="SAM" id="MobiDB-lite"/>
    </source>
</evidence>
<feature type="chain" id="PRO_5035440127" evidence="2">
    <location>
        <begin position="24"/>
        <end position="107"/>
    </location>
</feature>
<name>A0A8K1ZXU1_9CYAN</name>
<proteinExistence type="predicted"/>
<feature type="region of interest" description="Disordered" evidence="1">
    <location>
        <begin position="43"/>
        <end position="65"/>
    </location>
</feature>
<protein>
    <submittedName>
        <fullName evidence="3">Uncharacterized protein</fullName>
    </submittedName>
</protein>
<accession>A0A8K1ZXU1</accession>
<evidence type="ECO:0000256" key="2">
    <source>
        <dbReference type="SAM" id="SignalP"/>
    </source>
</evidence>
<dbReference type="EMBL" id="WVIC01000007">
    <property type="protein sequence ID" value="NCJ05858.1"/>
    <property type="molecule type" value="Genomic_DNA"/>
</dbReference>
<dbReference type="AlphaFoldDB" id="A0A8K1ZXU1"/>
<comment type="caution">
    <text evidence="3">The sequence shown here is derived from an EMBL/GenBank/DDBJ whole genome shotgun (WGS) entry which is preliminary data.</text>
</comment>
<keyword evidence="4" id="KW-1185">Reference proteome</keyword>
<feature type="signal peptide" evidence="2">
    <location>
        <begin position="1"/>
        <end position="23"/>
    </location>
</feature>
<reference evidence="3" key="1">
    <citation type="submission" date="2019-12" db="EMBL/GenBank/DDBJ databases">
        <title>High-Quality draft genome sequences of three cyanobacteria isolated from the limestone walls of the Old Cathedral of Coimbra.</title>
        <authorList>
            <person name="Tiago I."/>
            <person name="Soares F."/>
            <person name="Portugal A."/>
        </authorList>
    </citation>
    <scope>NUCLEOTIDE SEQUENCE [LARGE SCALE GENOMIC DNA]</scope>
    <source>
        <strain evidence="3">C</strain>
    </source>
</reference>
<evidence type="ECO:0000313" key="4">
    <source>
        <dbReference type="Proteomes" id="UP000607397"/>
    </source>
</evidence>
<dbReference type="RefSeq" id="WP_161824338.1">
    <property type="nucleotide sequence ID" value="NZ_WVIC01000007.1"/>
</dbReference>
<gene>
    <name evidence="3" type="ORF">GS597_04900</name>
</gene>
<dbReference type="Proteomes" id="UP000607397">
    <property type="component" value="Unassembled WGS sequence"/>
</dbReference>
<evidence type="ECO:0000313" key="3">
    <source>
        <dbReference type="EMBL" id="NCJ05858.1"/>
    </source>
</evidence>
<keyword evidence="2" id="KW-0732">Signal</keyword>
<sequence length="107" mass="11449">MTILTLKRPLQALSLATVALASAALPSLALSLRAAPSSFLPEAPQSLQIRRGSTRPRPLGPSNLTNGCSPDEFMSFWDKPIYDADGLFVVGWEKVSICLPKDLEPAG</sequence>
<organism evidence="3 4">
    <name type="scientific">Petrachloros mirabilis ULC683</name>
    <dbReference type="NCBI Taxonomy" id="2781853"/>
    <lineage>
        <taxon>Bacteria</taxon>
        <taxon>Bacillati</taxon>
        <taxon>Cyanobacteriota</taxon>
        <taxon>Cyanophyceae</taxon>
        <taxon>Synechococcales</taxon>
        <taxon>Petrachlorosaceae</taxon>
        <taxon>Petrachloros</taxon>
        <taxon>Petrachloros mirabilis</taxon>
    </lineage>
</organism>